<keyword evidence="3" id="KW-1185">Reference proteome</keyword>
<sequence>MPMPYYPPVSFDPTPDRFRRRRVMRGSDSDRPAHTSSPPNAHPPPVVLAPAGPPLIRYPESREPSPEPVVIPPPVILQEPQPGPPVEIPTSPPPRVRSPTRRHSAERSRTRSSRVPLRTRSSRERLPPVQRAVDSDADSYSPPSPHLQPKTLAVGLAPSTNSSQSTSSAPLASPPHLSPRKPVANEEPQSNVSTTLAPQPTSSIQPDPNPPQAPPPPVRRAVDSDADSYSPPSPHFQARPARRGPAPRKDSPQSSPSGSPRKPADDEEPQLNVSTLAPPTSSSQPNPNSPRAPLPPVPRAVDSDADSYSPPSPHLHRRDNNLLSGNHHCQPLSTFLLASKEQSYL</sequence>
<evidence type="ECO:0000313" key="2">
    <source>
        <dbReference type="EMBL" id="KAF9507692.1"/>
    </source>
</evidence>
<evidence type="ECO:0000256" key="1">
    <source>
        <dbReference type="SAM" id="MobiDB-lite"/>
    </source>
</evidence>
<organism evidence="2 3">
    <name type="scientific">Hydnum rufescens UP504</name>
    <dbReference type="NCBI Taxonomy" id="1448309"/>
    <lineage>
        <taxon>Eukaryota</taxon>
        <taxon>Fungi</taxon>
        <taxon>Dikarya</taxon>
        <taxon>Basidiomycota</taxon>
        <taxon>Agaricomycotina</taxon>
        <taxon>Agaricomycetes</taxon>
        <taxon>Cantharellales</taxon>
        <taxon>Hydnaceae</taxon>
        <taxon>Hydnum</taxon>
    </lineage>
</organism>
<feature type="compositionally biased region" description="Pro residues" evidence="1">
    <location>
        <begin position="207"/>
        <end position="218"/>
    </location>
</feature>
<evidence type="ECO:0000313" key="3">
    <source>
        <dbReference type="Proteomes" id="UP000886523"/>
    </source>
</evidence>
<comment type="caution">
    <text evidence="2">The sequence shown here is derived from an EMBL/GenBank/DDBJ whole genome shotgun (WGS) entry which is preliminary data.</text>
</comment>
<dbReference type="AlphaFoldDB" id="A0A9P6ALE5"/>
<gene>
    <name evidence="2" type="ORF">BS47DRAFT_1398378</name>
</gene>
<accession>A0A9P6ALE5</accession>
<reference evidence="2" key="1">
    <citation type="journal article" date="2020" name="Nat. Commun.">
        <title>Large-scale genome sequencing of mycorrhizal fungi provides insights into the early evolution of symbiotic traits.</title>
        <authorList>
            <person name="Miyauchi S."/>
            <person name="Kiss E."/>
            <person name="Kuo A."/>
            <person name="Drula E."/>
            <person name="Kohler A."/>
            <person name="Sanchez-Garcia M."/>
            <person name="Morin E."/>
            <person name="Andreopoulos B."/>
            <person name="Barry K.W."/>
            <person name="Bonito G."/>
            <person name="Buee M."/>
            <person name="Carver A."/>
            <person name="Chen C."/>
            <person name="Cichocki N."/>
            <person name="Clum A."/>
            <person name="Culley D."/>
            <person name="Crous P.W."/>
            <person name="Fauchery L."/>
            <person name="Girlanda M."/>
            <person name="Hayes R.D."/>
            <person name="Keri Z."/>
            <person name="LaButti K."/>
            <person name="Lipzen A."/>
            <person name="Lombard V."/>
            <person name="Magnuson J."/>
            <person name="Maillard F."/>
            <person name="Murat C."/>
            <person name="Nolan M."/>
            <person name="Ohm R.A."/>
            <person name="Pangilinan J."/>
            <person name="Pereira M.F."/>
            <person name="Perotto S."/>
            <person name="Peter M."/>
            <person name="Pfister S."/>
            <person name="Riley R."/>
            <person name="Sitrit Y."/>
            <person name="Stielow J.B."/>
            <person name="Szollosi G."/>
            <person name="Zifcakova L."/>
            <person name="Stursova M."/>
            <person name="Spatafora J.W."/>
            <person name="Tedersoo L."/>
            <person name="Vaario L.M."/>
            <person name="Yamada A."/>
            <person name="Yan M."/>
            <person name="Wang P."/>
            <person name="Xu J."/>
            <person name="Bruns T."/>
            <person name="Baldrian P."/>
            <person name="Vilgalys R."/>
            <person name="Dunand C."/>
            <person name="Henrissat B."/>
            <person name="Grigoriev I.V."/>
            <person name="Hibbett D."/>
            <person name="Nagy L.G."/>
            <person name="Martin F.M."/>
        </authorList>
    </citation>
    <scope>NUCLEOTIDE SEQUENCE</scope>
    <source>
        <strain evidence="2">UP504</strain>
    </source>
</reference>
<name>A0A9P6ALE5_9AGAM</name>
<proteinExistence type="predicted"/>
<feature type="compositionally biased region" description="Pro residues" evidence="1">
    <location>
        <begin position="40"/>
        <end position="53"/>
    </location>
</feature>
<feature type="region of interest" description="Disordered" evidence="1">
    <location>
        <begin position="1"/>
        <end position="327"/>
    </location>
</feature>
<feature type="compositionally biased region" description="Low complexity" evidence="1">
    <location>
        <begin position="156"/>
        <end position="171"/>
    </location>
</feature>
<feature type="compositionally biased region" description="Polar residues" evidence="1">
    <location>
        <begin position="187"/>
        <end position="204"/>
    </location>
</feature>
<protein>
    <submittedName>
        <fullName evidence="2">Uncharacterized protein</fullName>
    </submittedName>
</protein>
<dbReference type="Proteomes" id="UP000886523">
    <property type="component" value="Unassembled WGS sequence"/>
</dbReference>
<feature type="compositionally biased region" description="Pro residues" evidence="1">
    <location>
        <begin position="66"/>
        <end position="96"/>
    </location>
</feature>
<dbReference type="EMBL" id="MU129074">
    <property type="protein sequence ID" value="KAF9507692.1"/>
    <property type="molecule type" value="Genomic_DNA"/>
</dbReference>
<feature type="compositionally biased region" description="Pro residues" evidence="1">
    <location>
        <begin position="287"/>
        <end position="298"/>
    </location>
</feature>